<evidence type="ECO:0000313" key="1">
    <source>
        <dbReference type="EMBL" id="TWB10089.1"/>
    </source>
</evidence>
<comment type="caution">
    <text evidence="1">The sequence shown here is derived from an EMBL/GenBank/DDBJ whole genome shotgun (WGS) entry which is preliminary data.</text>
</comment>
<reference evidence="1 2" key="1">
    <citation type="submission" date="2019-06" db="EMBL/GenBank/DDBJ databases">
        <title>Genomic Encyclopedia of Type Strains, Phase IV (KMG-V): Genome sequencing to study the core and pangenomes of soil and plant-associated prokaryotes.</title>
        <authorList>
            <person name="Whitman W."/>
        </authorList>
    </citation>
    <scope>NUCLEOTIDE SEQUENCE [LARGE SCALE GENOMIC DNA]</scope>
    <source>
        <strain evidence="1 2">BR 11880</strain>
    </source>
</reference>
<accession>A0A560EL52</accession>
<organism evidence="1 2">
    <name type="scientific">Nitrospirillum amazonense</name>
    <dbReference type="NCBI Taxonomy" id="28077"/>
    <lineage>
        <taxon>Bacteria</taxon>
        <taxon>Pseudomonadati</taxon>
        <taxon>Pseudomonadota</taxon>
        <taxon>Alphaproteobacteria</taxon>
        <taxon>Rhodospirillales</taxon>
        <taxon>Azospirillaceae</taxon>
        <taxon>Nitrospirillum</taxon>
    </lineage>
</organism>
<sequence>MFVTKTVPNNIFTLGQAMIVREDNEDSFLPKMGGVAAVSDGFAFEEGDIYPVMLYGGDVLHGTAFGDVDMNEGIFELIGLQQVGEEAGSQRREDTDPHDADFASSCCTGILQSVFYATHSPAGVGQEFAARIGERYTTVIADEQRNTDLIFQISDTSTDRRFPNAKLDSRLAEASLFRGSQNVAEILQDNF</sequence>
<name>A0A560EL52_9PROT</name>
<protein>
    <submittedName>
        <fullName evidence="1">Uncharacterized protein</fullName>
    </submittedName>
</protein>
<evidence type="ECO:0000313" key="2">
    <source>
        <dbReference type="Proteomes" id="UP000319859"/>
    </source>
</evidence>
<gene>
    <name evidence="1" type="ORF">FBZ89_13626</name>
</gene>
<dbReference type="EMBL" id="VITN01000036">
    <property type="protein sequence ID" value="TWB10089.1"/>
    <property type="molecule type" value="Genomic_DNA"/>
</dbReference>
<dbReference type="Proteomes" id="UP000319859">
    <property type="component" value="Unassembled WGS sequence"/>
</dbReference>
<dbReference type="AlphaFoldDB" id="A0A560EL52"/>
<proteinExistence type="predicted"/>